<evidence type="ECO:0000313" key="2">
    <source>
        <dbReference type="EMBL" id="KAJ1214695.1"/>
    </source>
</evidence>
<evidence type="ECO:0000313" key="3">
    <source>
        <dbReference type="Proteomes" id="UP001066276"/>
    </source>
</evidence>
<organism evidence="2 3">
    <name type="scientific">Pleurodeles waltl</name>
    <name type="common">Iberian ribbed newt</name>
    <dbReference type="NCBI Taxonomy" id="8319"/>
    <lineage>
        <taxon>Eukaryota</taxon>
        <taxon>Metazoa</taxon>
        <taxon>Chordata</taxon>
        <taxon>Craniata</taxon>
        <taxon>Vertebrata</taxon>
        <taxon>Euteleostomi</taxon>
        <taxon>Amphibia</taxon>
        <taxon>Batrachia</taxon>
        <taxon>Caudata</taxon>
        <taxon>Salamandroidea</taxon>
        <taxon>Salamandridae</taxon>
        <taxon>Pleurodelinae</taxon>
        <taxon>Pleurodeles</taxon>
    </lineage>
</organism>
<feature type="coiled-coil region" evidence="1">
    <location>
        <begin position="64"/>
        <end position="91"/>
    </location>
</feature>
<evidence type="ECO:0000256" key="1">
    <source>
        <dbReference type="SAM" id="Coils"/>
    </source>
</evidence>
<reference evidence="2" key="1">
    <citation type="journal article" date="2022" name="bioRxiv">
        <title>Sequencing and chromosome-scale assembly of the giantPleurodeles waltlgenome.</title>
        <authorList>
            <person name="Brown T."/>
            <person name="Elewa A."/>
            <person name="Iarovenko S."/>
            <person name="Subramanian E."/>
            <person name="Araus A.J."/>
            <person name="Petzold A."/>
            <person name="Susuki M."/>
            <person name="Suzuki K.-i.T."/>
            <person name="Hayashi T."/>
            <person name="Toyoda A."/>
            <person name="Oliveira C."/>
            <person name="Osipova E."/>
            <person name="Leigh N.D."/>
            <person name="Simon A."/>
            <person name="Yun M.H."/>
        </authorList>
    </citation>
    <scope>NUCLEOTIDE SEQUENCE</scope>
    <source>
        <strain evidence="2">20211129_DDA</strain>
        <tissue evidence="2">Liver</tissue>
    </source>
</reference>
<keyword evidence="3" id="KW-1185">Reference proteome</keyword>
<sequence>MIPPEEGDSAMGAEAGEKEGGTLTLADLMAEINGSKEEIVVKIDSVVIDVNFLSTDLRKIADRVTETVGKVSELQREVKELKDTMTNVSKMTAHFEEMAENTEGRSNRKNFVGFPERVEGQSADLFLEEWIVTVLHQKMLSKFFSIERGYTRYWSYRRGLRCLQGQ</sequence>
<dbReference type="AlphaFoldDB" id="A0AAV7WRA5"/>
<proteinExistence type="predicted"/>
<comment type="caution">
    <text evidence="2">The sequence shown here is derived from an EMBL/GenBank/DDBJ whole genome shotgun (WGS) entry which is preliminary data.</text>
</comment>
<name>A0AAV7WRA5_PLEWA</name>
<dbReference type="Proteomes" id="UP001066276">
    <property type="component" value="Chromosome 1_1"/>
</dbReference>
<protein>
    <submittedName>
        <fullName evidence="2">Uncharacterized protein</fullName>
    </submittedName>
</protein>
<gene>
    <name evidence="2" type="ORF">NDU88_002313</name>
</gene>
<dbReference type="EMBL" id="JANPWB010000001">
    <property type="protein sequence ID" value="KAJ1214695.1"/>
    <property type="molecule type" value="Genomic_DNA"/>
</dbReference>
<accession>A0AAV7WRA5</accession>
<keyword evidence="1" id="KW-0175">Coiled coil</keyword>